<name>A0ABD1QB13_9LAMI</name>
<feature type="region of interest" description="Disordered" evidence="1">
    <location>
        <begin position="50"/>
        <end position="78"/>
    </location>
</feature>
<dbReference type="EMBL" id="JBFOLJ010000015">
    <property type="protein sequence ID" value="KAL2473400.1"/>
    <property type="molecule type" value="Genomic_DNA"/>
</dbReference>
<organism evidence="2 3">
    <name type="scientific">Forsythia ovata</name>
    <dbReference type="NCBI Taxonomy" id="205694"/>
    <lineage>
        <taxon>Eukaryota</taxon>
        <taxon>Viridiplantae</taxon>
        <taxon>Streptophyta</taxon>
        <taxon>Embryophyta</taxon>
        <taxon>Tracheophyta</taxon>
        <taxon>Spermatophyta</taxon>
        <taxon>Magnoliopsida</taxon>
        <taxon>eudicotyledons</taxon>
        <taxon>Gunneridae</taxon>
        <taxon>Pentapetalae</taxon>
        <taxon>asterids</taxon>
        <taxon>lamiids</taxon>
        <taxon>Lamiales</taxon>
        <taxon>Oleaceae</taxon>
        <taxon>Forsythieae</taxon>
        <taxon>Forsythia</taxon>
    </lineage>
</organism>
<reference evidence="3" key="1">
    <citation type="submission" date="2024-07" db="EMBL/GenBank/DDBJ databases">
        <title>Two chromosome-level genome assemblies of Korean endemic species Abeliophyllum distichum and Forsythia ovata (Oleaceae).</title>
        <authorList>
            <person name="Jang H."/>
        </authorList>
    </citation>
    <scope>NUCLEOTIDE SEQUENCE [LARGE SCALE GENOMIC DNA]</scope>
</reference>
<sequence>MRKCRVEGSGNGGVVVSVVVTIDNLRNVAGGGGRRRLVDRLIIASITTPPMAIPTANPVDTPPPDDGDGGEGGDLSVPGVDVHVFLLCEDGEFPLVSGDGGESGDPDGEDGVGTMGDGAKLVRGGVEARGACVLEGGGGGEDADR</sequence>
<protein>
    <submittedName>
        <fullName evidence="2">Uncharacterized protein</fullName>
    </submittedName>
</protein>
<feature type="region of interest" description="Disordered" evidence="1">
    <location>
        <begin position="94"/>
        <end position="120"/>
    </location>
</feature>
<gene>
    <name evidence="2" type="ORF">Fot_49136</name>
</gene>
<evidence type="ECO:0000256" key="1">
    <source>
        <dbReference type="SAM" id="MobiDB-lite"/>
    </source>
</evidence>
<accession>A0ABD1QB13</accession>
<evidence type="ECO:0000313" key="2">
    <source>
        <dbReference type="EMBL" id="KAL2473400.1"/>
    </source>
</evidence>
<dbReference type="AlphaFoldDB" id="A0ABD1QB13"/>
<keyword evidence="3" id="KW-1185">Reference proteome</keyword>
<proteinExistence type="predicted"/>
<comment type="caution">
    <text evidence="2">The sequence shown here is derived from an EMBL/GenBank/DDBJ whole genome shotgun (WGS) entry which is preliminary data.</text>
</comment>
<dbReference type="Proteomes" id="UP001604277">
    <property type="component" value="Unassembled WGS sequence"/>
</dbReference>
<evidence type="ECO:0000313" key="3">
    <source>
        <dbReference type="Proteomes" id="UP001604277"/>
    </source>
</evidence>